<keyword evidence="3" id="KW-1185">Reference proteome</keyword>
<feature type="region of interest" description="Disordered" evidence="1">
    <location>
        <begin position="546"/>
        <end position="566"/>
    </location>
</feature>
<evidence type="ECO:0000313" key="2">
    <source>
        <dbReference type="EMBL" id="TKA27963.1"/>
    </source>
</evidence>
<dbReference type="OrthoDB" id="5323870at2759"/>
<feature type="compositionally biased region" description="Acidic residues" evidence="1">
    <location>
        <begin position="94"/>
        <end position="107"/>
    </location>
</feature>
<feature type="compositionally biased region" description="Basic and acidic residues" evidence="1">
    <location>
        <begin position="61"/>
        <end position="73"/>
    </location>
</feature>
<name>A0A4U0TZE7_9PEZI</name>
<dbReference type="Proteomes" id="UP000308549">
    <property type="component" value="Unassembled WGS sequence"/>
</dbReference>
<feature type="region of interest" description="Disordered" evidence="1">
    <location>
        <begin position="56"/>
        <end position="75"/>
    </location>
</feature>
<feature type="region of interest" description="Disordered" evidence="1">
    <location>
        <begin position="359"/>
        <end position="380"/>
    </location>
</feature>
<dbReference type="InterPro" id="IPR015943">
    <property type="entry name" value="WD40/YVTN_repeat-like_dom_sf"/>
</dbReference>
<gene>
    <name evidence="2" type="ORF">B0A50_04029</name>
</gene>
<proteinExistence type="predicted"/>
<organism evidence="2 3">
    <name type="scientific">Salinomyces thailandicus</name>
    <dbReference type="NCBI Taxonomy" id="706561"/>
    <lineage>
        <taxon>Eukaryota</taxon>
        <taxon>Fungi</taxon>
        <taxon>Dikarya</taxon>
        <taxon>Ascomycota</taxon>
        <taxon>Pezizomycotina</taxon>
        <taxon>Dothideomycetes</taxon>
        <taxon>Dothideomycetidae</taxon>
        <taxon>Mycosphaerellales</taxon>
        <taxon>Teratosphaeriaceae</taxon>
        <taxon>Salinomyces</taxon>
    </lineage>
</organism>
<dbReference type="Gene3D" id="2.130.10.10">
    <property type="entry name" value="YVTN repeat-like/Quinoprotein amine dehydrogenase"/>
    <property type="match status" value="1"/>
</dbReference>
<dbReference type="EMBL" id="NAJL01000020">
    <property type="protein sequence ID" value="TKA27963.1"/>
    <property type="molecule type" value="Genomic_DNA"/>
</dbReference>
<feature type="region of interest" description="Disordered" evidence="1">
    <location>
        <begin position="82"/>
        <end position="109"/>
    </location>
</feature>
<sequence length="566" mass="61111">MEPRVTKREKKLHLSYELPHRVHASRIYPTAAPNSSTVLLYAHDSGLRILWRGGRRRRDGKHTANKAELDGTRRSQAISILDDGEVMQDSMQGQDEDYDDDEDEQDPDCPYPNILQEVDSHGVVAVACGDGSQRVLQFPLAPPSDAAKKDFATSISKTQVSFPSSGSLCSAIAAKIIPSEILNERDEAGASSFLLVTAVTNKLHIYRFSIFNELTALNQEATQSTVPLPHRALGISFHPGTRSTQLLVPDVSGAVRIYDPFTPASSSARPSSAGSDSEFPAGLQLGRWITALHTSFVSGPPGLAKRKRLLAAQWVLNGKAILVLLEDGEWGMWDITASPQAGKSIESFVLNGFLGASSTSDPAEPTKQRRGQSKLAPMTPNTRKAKAEVLFSGPANIPGVAATGGISVLGSSNRTGQVDESVAMWYNNDIYSIPSLQQFWQRSISSSGGSGGFGSLYAPGLTHITDINLGNEQITSISQFATAATSFGQMNTQRDLLVSAEHRLLVSQTLRPATPSRQLFQQAAERPAARDQRMLDAGELDLGGMDRMLDTMGQGDARPRRVGFAQ</sequence>
<protein>
    <recommendedName>
        <fullName evidence="4">Nucleoporin NUP37</fullName>
    </recommendedName>
</protein>
<evidence type="ECO:0008006" key="4">
    <source>
        <dbReference type="Google" id="ProtNLM"/>
    </source>
</evidence>
<comment type="caution">
    <text evidence="2">The sequence shown here is derived from an EMBL/GenBank/DDBJ whole genome shotgun (WGS) entry which is preliminary data.</text>
</comment>
<evidence type="ECO:0000313" key="3">
    <source>
        <dbReference type="Proteomes" id="UP000308549"/>
    </source>
</evidence>
<accession>A0A4U0TZE7</accession>
<evidence type="ECO:0000256" key="1">
    <source>
        <dbReference type="SAM" id="MobiDB-lite"/>
    </source>
</evidence>
<dbReference type="AlphaFoldDB" id="A0A4U0TZE7"/>
<reference evidence="2 3" key="1">
    <citation type="submission" date="2017-03" db="EMBL/GenBank/DDBJ databases">
        <title>Genomes of endolithic fungi from Antarctica.</title>
        <authorList>
            <person name="Coleine C."/>
            <person name="Masonjones S."/>
            <person name="Stajich J.E."/>
        </authorList>
    </citation>
    <scope>NUCLEOTIDE SEQUENCE [LARGE SCALE GENOMIC DNA]</scope>
    <source>
        <strain evidence="2 3">CCFEE 6315</strain>
    </source>
</reference>